<dbReference type="RefSeq" id="WP_281743277.1">
    <property type="nucleotide sequence ID" value="NZ_AP026973.1"/>
</dbReference>
<keyword evidence="3" id="KW-1185">Reference proteome</keyword>
<evidence type="ECO:0008006" key="4">
    <source>
        <dbReference type="Google" id="ProtNLM"/>
    </source>
</evidence>
<dbReference type="SUPFAM" id="SSF51182">
    <property type="entry name" value="RmlC-like cupins"/>
    <property type="match status" value="1"/>
</dbReference>
<evidence type="ECO:0000313" key="1">
    <source>
        <dbReference type="EMBL" id="BDT76871.1"/>
    </source>
</evidence>
<dbReference type="InterPro" id="IPR011051">
    <property type="entry name" value="RmlC_Cupin_sf"/>
</dbReference>
<dbReference type="AlphaFoldDB" id="A0A9C7FB82"/>
<dbReference type="Gene3D" id="2.60.120.10">
    <property type="entry name" value="Jelly Rolls"/>
    <property type="match status" value="1"/>
</dbReference>
<gene>
    <name evidence="1" type="ORF">PKF023_06740</name>
    <name evidence="2" type="ORF">PKF032_06120</name>
</gene>
<accession>A0A9C7FB82</accession>
<dbReference type="EMBL" id="AP026973">
    <property type="protein sequence ID" value="BDT76871.1"/>
    <property type="molecule type" value="Genomic_DNA"/>
</dbReference>
<sequence>MNSEQFLQLLRRDGFPEPVEVQQVPNGQIGVHEHPFEVRALVVEGDITIVIDGLSKNYKAGEMFHLELKQPHAESYGSEGVKYLASRKQ</sequence>
<proteinExistence type="predicted"/>
<dbReference type="KEGG" id="pyt:PKF023_06740"/>
<dbReference type="Proteomes" id="UP001211204">
    <property type="component" value="Chromosome"/>
</dbReference>
<organism evidence="1">
    <name type="scientific">Polynucleobacter yangtzensis</name>
    <dbReference type="NCBI Taxonomy" id="1743159"/>
    <lineage>
        <taxon>Bacteria</taxon>
        <taxon>Pseudomonadati</taxon>
        <taxon>Pseudomonadota</taxon>
        <taxon>Betaproteobacteria</taxon>
        <taxon>Burkholderiales</taxon>
        <taxon>Burkholderiaceae</taxon>
        <taxon>Polynucleobacter</taxon>
    </lineage>
</organism>
<evidence type="ECO:0000313" key="3">
    <source>
        <dbReference type="Proteomes" id="UP001211204"/>
    </source>
</evidence>
<dbReference type="EMBL" id="AP026974">
    <property type="protein sequence ID" value="BDT78724.1"/>
    <property type="molecule type" value="Genomic_DNA"/>
</dbReference>
<dbReference type="Proteomes" id="UP001211097">
    <property type="component" value="Chromosome"/>
</dbReference>
<dbReference type="InterPro" id="IPR014710">
    <property type="entry name" value="RmlC-like_jellyroll"/>
</dbReference>
<evidence type="ECO:0000313" key="2">
    <source>
        <dbReference type="EMBL" id="BDT78724.1"/>
    </source>
</evidence>
<name>A0A9C7FB82_9BURK</name>
<reference evidence="1 3" key="1">
    <citation type="submission" date="2022-11" db="EMBL/GenBank/DDBJ databases">
        <title>Complete Genome Sequences of three Polynucleobacter sp. Subcluster PnecC Strains KF022, KF023, and KF032 Isolated from a Shallow Eutrophic Lake in Japan.</title>
        <authorList>
            <person name="Ogata Y."/>
            <person name="Watanabe K."/>
            <person name="Takemine S."/>
            <person name="Shindo C."/>
            <person name="Kurokawa R."/>
            <person name="Suda W."/>
        </authorList>
    </citation>
    <scope>NUCLEOTIDE SEQUENCE</scope>
    <source>
        <strain evidence="1">KF023</strain>
        <strain evidence="2 3">KF032</strain>
    </source>
</reference>
<protein>
    <recommendedName>
        <fullName evidence="4">Cupin domain-containing protein</fullName>
    </recommendedName>
</protein>